<reference evidence="3 4" key="1">
    <citation type="submission" date="2020-04" db="EMBL/GenBank/DDBJ databases">
        <title>Plant Genome Project.</title>
        <authorList>
            <person name="Zhang R.-G."/>
        </authorList>
    </citation>
    <scope>NUCLEOTIDE SEQUENCE [LARGE SCALE GENOMIC DNA]</scope>
    <source>
        <strain evidence="3">YNK0</strain>
        <tissue evidence="3">Leaf</tissue>
    </source>
</reference>
<feature type="domain" description="K-box" evidence="2">
    <location>
        <begin position="39"/>
        <end position="129"/>
    </location>
</feature>
<keyword evidence="1" id="KW-0175">Coiled coil</keyword>
<comment type="caution">
    <text evidence="3">The sequence shown here is derived from an EMBL/GenBank/DDBJ whole genome shotgun (WGS) entry which is preliminary data.</text>
</comment>
<organism evidence="3 4">
    <name type="scientific">Tetracentron sinense</name>
    <name type="common">Spur-leaf</name>
    <dbReference type="NCBI Taxonomy" id="13715"/>
    <lineage>
        <taxon>Eukaryota</taxon>
        <taxon>Viridiplantae</taxon>
        <taxon>Streptophyta</taxon>
        <taxon>Embryophyta</taxon>
        <taxon>Tracheophyta</taxon>
        <taxon>Spermatophyta</taxon>
        <taxon>Magnoliopsida</taxon>
        <taxon>Trochodendrales</taxon>
        <taxon>Trochodendraceae</taxon>
        <taxon>Tetracentron</taxon>
    </lineage>
</organism>
<dbReference type="GO" id="GO:0005634">
    <property type="term" value="C:nucleus"/>
    <property type="evidence" value="ECO:0007669"/>
    <property type="project" value="InterPro"/>
</dbReference>
<evidence type="ECO:0000313" key="3">
    <source>
        <dbReference type="EMBL" id="KAF8408436.1"/>
    </source>
</evidence>
<dbReference type="PROSITE" id="PS51297">
    <property type="entry name" value="K_BOX"/>
    <property type="match status" value="1"/>
</dbReference>
<evidence type="ECO:0000313" key="4">
    <source>
        <dbReference type="Proteomes" id="UP000655225"/>
    </source>
</evidence>
<dbReference type="Proteomes" id="UP000655225">
    <property type="component" value="Unassembled WGS sequence"/>
</dbReference>
<accession>A0A835DLX4</accession>
<evidence type="ECO:0000259" key="2">
    <source>
        <dbReference type="PROSITE" id="PS51297"/>
    </source>
</evidence>
<dbReference type="OrthoDB" id="1898716at2759"/>
<dbReference type="AlphaFoldDB" id="A0A835DLX4"/>
<evidence type="ECO:0000256" key="1">
    <source>
        <dbReference type="SAM" id="Coils"/>
    </source>
</evidence>
<dbReference type="GO" id="GO:0003700">
    <property type="term" value="F:DNA-binding transcription factor activity"/>
    <property type="evidence" value="ECO:0007669"/>
    <property type="project" value="InterPro"/>
</dbReference>
<keyword evidence="4" id="KW-1185">Reference proteome</keyword>
<protein>
    <recommendedName>
        <fullName evidence="2">K-box domain-containing protein</fullName>
    </recommendedName>
</protein>
<feature type="coiled-coil region" evidence="1">
    <location>
        <begin position="102"/>
        <end position="136"/>
    </location>
</feature>
<gene>
    <name evidence="3" type="ORF">HHK36_007589</name>
</gene>
<dbReference type="Pfam" id="PF01486">
    <property type="entry name" value="K-box"/>
    <property type="match status" value="1"/>
</dbReference>
<dbReference type="OMA" id="CGQQRET"/>
<sequence>MVNCPRSVCLEKILERYRSYSDAEGKVSRNIHEPEWKLEALVSRDDEKCSFEPFQHNRIFRHLEGQNFEQLNVTELVQLEQQLDAALRQTRSRKTQLMKGSIIALHEKEKKLKEDKKLLEEEVAAMDNDNNDDDNQIQQIDLNDATLSPQQGTLRLL</sequence>
<name>A0A835DLX4_TETSI</name>
<dbReference type="InterPro" id="IPR002487">
    <property type="entry name" value="TF_Kbox"/>
</dbReference>
<proteinExistence type="predicted"/>
<dbReference type="EMBL" id="JABCRI010000004">
    <property type="protein sequence ID" value="KAF8408436.1"/>
    <property type="molecule type" value="Genomic_DNA"/>
</dbReference>